<accession>T1JHX8</accession>
<evidence type="ECO:0000256" key="1">
    <source>
        <dbReference type="SAM" id="MobiDB-lite"/>
    </source>
</evidence>
<dbReference type="HOGENOM" id="CLU_858741_0_0_1"/>
<keyword evidence="2" id="KW-1133">Transmembrane helix</keyword>
<evidence type="ECO:0000313" key="3">
    <source>
        <dbReference type="EnsemblMetazoa" id="SMAR013459-PA"/>
    </source>
</evidence>
<reference evidence="3" key="2">
    <citation type="submission" date="2015-02" db="UniProtKB">
        <authorList>
            <consortium name="EnsemblMetazoa"/>
        </authorList>
    </citation>
    <scope>IDENTIFICATION</scope>
</reference>
<dbReference type="EnsemblMetazoa" id="SMAR013459-RA">
    <property type="protein sequence ID" value="SMAR013459-PA"/>
    <property type="gene ID" value="SMAR013459"/>
</dbReference>
<protein>
    <recommendedName>
        <fullName evidence="5">Acyl-CoA-binding domain-containing protein 5</fullName>
    </recommendedName>
</protein>
<sequence length="324" mass="36178">MVEIVETMSYTENIEKFMDVLGPFYEFLDMDTKQLTNGDGILHNGSGDAQLLEKGNIIRKSKEILSEKYTSDSDSENDEYADPIEVQIDDIKILKKIVIDHNDNDSGFADQVEFSRLHNLQNGNGHQLNGITSRDWPSYNRCDDPPVGTTVKGLVARGGGDEDGAAGSGGPIGQRRGNQSVDNRRQSGYRELLNQPNLGLLDRQVTSTSVGGNGRGGPGSSEPLPDNISEQIAVALLRLQRDMDSVLARLNVLETVALAQHNTVQERFGTHLTIRHDIPESNSKRWWPFKDMPCRSFLFFLTWPVIVHVIIKILANRRARRHNC</sequence>
<organism evidence="3 4">
    <name type="scientific">Strigamia maritima</name>
    <name type="common">European centipede</name>
    <name type="synonym">Geophilus maritimus</name>
    <dbReference type="NCBI Taxonomy" id="126957"/>
    <lineage>
        <taxon>Eukaryota</taxon>
        <taxon>Metazoa</taxon>
        <taxon>Ecdysozoa</taxon>
        <taxon>Arthropoda</taxon>
        <taxon>Myriapoda</taxon>
        <taxon>Chilopoda</taxon>
        <taxon>Pleurostigmophora</taxon>
        <taxon>Geophilomorpha</taxon>
        <taxon>Linotaeniidae</taxon>
        <taxon>Strigamia</taxon>
    </lineage>
</organism>
<dbReference type="OMA" id="HWIINIM"/>
<dbReference type="EMBL" id="JH431944">
    <property type="status" value="NOT_ANNOTATED_CDS"/>
    <property type="molecule type" value="Genomic_DNA"/>
</dbReference>
<proteinExistence type="predicted"/>
<evidence type="ECO:0000256" key="2">
    <source>
        <dbReference type="SAM" id="Phobius"/>
    </source>
</evidence>
<feature type="region of interest" description="Disordered" evidence="1">
    <location>
        <begin position="150"/>
        <end position="183"/>
    </location>
</feature>
<keyword evidence="2" id="KW-0812">Transmembrane</keyword>
<dbReference type="eggNOG" id="KOG0817">
    <property type="taxonomic scope" value="Eukaryota"/>
</dbReference>
<evidence type="ECO:0000313" key="4">
    <source>
        <dbReference type="Proteomes" id="UP000014500"/>
    </source>
</evidence>
<dbReference type="STRING" id="126957.T1JHX8"/>
<keyword evidence="2" id="KW-0472">Membrane</keyword>
<feature type="transmembrane region" description="Helical" evidence="2">
    <location>
        <begin position="297"/>
        <end position="315"/>
    </location>
</feature>
<keyword evidence="4" id="KW-1185">Reference proteome</keyword>
<evidence type="ECO:0008006" key="5">
    <source>
        <dbReference type="Google" id="ProtNLM"/>
    </source>
</evidence>
<reference evidence="4" key="1">
    <citation type="submission" date="2011-05" db="EMBL/GenBank/DDBJ databases">
        <authorList>
            <person name="Richards S.R."/>
            <person name="Qu J."/>
            <person name="Jiang H."/>
            <person name="Jhangiani S.N."/>
            <person name="Agravi P."/>
            <person name="Goodspeed R."/>
            <person name="Gross S."/>
            <person name="Mandapat C."/>
            <person name="Jackson L."/>
            <person name="Mathew T."/>
            <person name="Pu L."/>
            <person name="Thornton R."/>
            <person name="Saada N."/>
            <person name="Wilczek-Boney K.B."/>
            <person name="Lee S."/>
            <person name="Kovar C."/>
            <person name="Wu Y."/>
            <person name="Scherer S.E."/>
            <person name="Worley K.C."/>
            <person name="Muzny D.M."/>
            <person name="Gibbs R."/>
        </authorList>
    </citation>
    <scope>NUCLEOTIDE SEQUENCE</scope>
    <source>
        <strain evidence="4">Brora</strain>
    </source>
</reference>
<name>T1JHX8_STRMM</name>
<dbReference type="Proteomes" id="UP000014500">
    <property type="component" value="Unassembled WGS sequence"/>
</dbReference>
<dbReference type="AlphaFoldDB" id="T1JHX8"/>
<feature type="region of interest" description="Disordered" evidence="1">
    <location>
        <begin position="201"/>
        <end position="226"/>
    </location>
</feature>